<proteinExistence type="predicted"/>
<evidence type="ECO:0000256" key="7">
    <source>
        <dbReference type="SAM" id="Phobius"/>
    </source>
</evidence>
<evidence type="ECO:0000313" key="9">
    <source>
        <dbReference type="EMBL" id="BFF90679.1"/>
    </source>
</evidence>
<feature type="transmembrane region" description="Helical" evidence="7">
    <location>
        <begin position="422"/>
        <end position="443"/>
    </location>
</feature>
<dbReference type="InterPro" id="IPR011701">
    <property type="entry name" value="MFS"/>
</dbReference>
<evidence type="ECO:0000256" key="6">
    <source>
        <dbReference type="ARBA" id="ARBA00023136"/>
    </source>
</evidence>
<name>A0AAU9F376_DROMD</name>
<gene>
    <name evidence="9" type="ORF">DMAD_09164</name>
</gene>
<organism evidence="9 10">
    <name type="scientific">Drosophila madeirensis</name>
    <name type="common">Fruit fly</name>
    <dbReference type="NCBI Taxonomy" id="30013"/>
    <lineage>
        <taxon>Eukaryota</taxon>
        <taxon>Metazoa</taxon>
        <taxon>Ecdysozoa</taxon>
        <taxon>Arthropoda</taxon>
        <taxon>Hexapoda</taxon>
        <taxon>Insecta</taxon>
        <taxon>Pterygota</taxon>
        <taxon>Neoptera</taxon>
        <taxon>Endopterygota</taxon>
        <taxon>Diptera</taxon>
        <taxon>Brachycera</taxon>
        <taxon>Muscomorpha</taxon>
        <taxon>Ephydroidea</taxon>
        <taxon>Drosophilidae</taxon>
        <taxon>Drosophila</taxon>
        <taxon>Sophophora</taxon>
    </lineage>
</organism>
<evidence type="ECO:0000259" key="8">
    <source>
        <dbReference type="PROSITE" id="PS50850"/>
    </source>
</evidence>
<dbReference type="PROSITE" id="PS50850">
    <property type="entry name" value="MFS"/>
    <property type="match status" value="1"/>
</dbReference>
<dbReference type="InterPro" id="IPR036259">
    <property type="entry name" value="MFS_trans_sf"/>
</dbReference>
<dbReference type="GO" id="GO:0016020">
    <property type="term" value="C:membrane"/>
    <property type="evidence" value="ECO:0007669"/>
    <property type="project" value="UniProtKB-SubCell"/>
</dbReference>
<feature type="transmembrane region" description="Helical" evidence="7">
    <location>
        <begin position="288"/>
        <end position="309"/>
    </location>
</feature>
<feature type="transmembrane region" description="Helical" evidence="7">
    <location>
        <begin position="329"/>
        <end position="350"/>
    </location>
</feature>
<accession>A0AAU9F376</accession>
<evidence type="ECO:0000256" key="5">
    <source>
        <dbReference type="ARBA" id="ARBA00022989"/>
    </source>
</evidence>
<dbReference type="GO" id="GO:0015293">
    <property type="term" value="F:symporter activity"/>
    <property type="evidence" value="ECO:0007669"/>
    <property type="project" value="UniProtKB-KW"/>
</dbReference>
<keyword evidence="10" id="KW-1185">Reference proteome</keyword>
<dbReference type="FunFam" id="1.20.1250.20:FF:000003">
    <property type="entry name" value="Solute carrier family 17 member 3"/>
    <property type="match status" value="1"/>
</dbReference>
<comment type="subcellular location">
    <subcellularLocation>
        <location evidence="1">Membrane</location>
        <topology evidence="1">Multi-pass membrane protein</topology>
    </subcellularLocation>
</comment>
<sequence length="501" mass="55451">MVCKSWTLPHRMSGQVVPASHSLLGSVRLTYAVCAFLSICLHSAMRSMLAMVILRMVKPRPEDALLMALELDSSNSTAAGQCGGSVFGLSAGVQVPQTGDLPWTRNQELTFPGVFYYGYVISIPLAGHLSDRFSSKRLFIMSLVFEASAYFLLPTMAHHSYGAAVASLVVSGMCAGCGNPPLYQLFVTWAHPTERTSLLSFAYIGLLMGSIVVYPVANYLSDYAWELSFYVVASVTLVFGITCHWLIYDTLDEHPRISDAEKAYLQREPLSKSQLSVPWRHLLTSLPVYAFILTHIFHNYTFLVLSVVMPRFMREAMQFNLHDVGLLSAAPYLGGMFSKLICVFSCGYVERRVGLKQSWMRRLLYVACSILTMIFIGIIICAGCEQKTLVMLIYALLYATTDMGFSAGYWPTLLYFAPSFAGLLSGVANCLAHLSGFLAPHLVATLVHTGTKAEWNIVLLTLIIFNGMAMIVFGLFSSTRLQPWDPRRRLESLSATPANVH</sequence>
<dbReference type="Proteomes" id="UP001500889">
    <property type="component" value="Chromosome O"/>
</dbReference>
<feature type="transmembrane region" description="Helical" evidence="7">
    <location>
        <begin position="389"/>
        <end position="410"/>
    </location>
</feature>
<keyword evidence="3 7" id="KW-0812">Transmembrane</keyword>
<keyword evidence="5 7" id="KW-1133">Transmembrane helix</keyword>
<evidence type="ECO:0000256" key="1">
    <source>
        <dbReference type="ARBA" id="ARBA00004141"/>
    </source>
</evidence>
<dbReference type="EMBL" id="AP029263">
    <property type="protein sequence ID" value="BFF90679.1"/>
    <property type="molecule type" value="Genomic_DNA"/>
</dbReference>
<feature type="transmembrane region" description="Helical" evidence="7">
    <location>
        <begin position="362"/>
        <end position="383"/>
    </location>
</feature>
<dbReference type="PANTHER" id="PTHR11662">
    <property type="entry name" value="SOLUTE CARRIER FAMILY 17"/>
    <property type="match status" value="1"/>
</dbReference>
<keyword evidence="2" id="KW-0813">Transport</keyword>
<feature type="transmembrane region" description="Helical" evidence="7">
    <location>
        <begin position="198"/>
        <end position="217"/>
    </location>
</feature>
<dbReference type="InterPro" id="IPR050382">
    <property type="entry name" value="MFS_Na/Anion_cotransporter"/>
</dbReference>
<dbReference type="GO" id="GO:0006820">
    <property type="term" value="P:monoatomic anion transport"/>
    <property type="evidence" value="ECO:0007669"/>
    <property type="project" value="TreeGrafter"/>
</dbReference>
<feature type="domain" description="Major facilitator superfamily (MFS) profile" evidence="8">
    <location>
        <begin position="35"/>
        <end position="480"/>
    </location>
</feature>
<feature type="transmembrane region" description="Helical" evidence="7">
    <location>
        <begin position="138"/>
        <end position="157"/>
    </location>
</feature>
<evidence type="ECO:0000256" key="2">
    <source>
        <dbReference type="ARBA" id="ARBA00022448"/>
    </source>
</evidence>
<keyword evidence="4" id="KW-0769">Symport</keyword>
<dbReference type="PANTHER" id="PTHR11662:SF399">
    <property type="entry name" value="FI19708P1-RELATED"/>
    <property type="match status" value="1"/>
</dbReference>
<evidence type="ECO:0000256" key="3">
    <source>
        <dbReference type="ARBA" id="ARBA00022692"/>
    </source>
</evidence>
<feature type="transmembrane region" description="Helical" evidence="7">
    <location>
        <begin position="29"/>
        <end position="54"/>
    </location>
</feature>
<dbReference type="Pfam" id="PF07690">
    <property type="entry name" value="MFS_1"/>
    <property type="match status" value="1"/>
</dbReference>
<protein>
    <submittedName>
        <fullName evidence="9">Sialin</fullName>
    </submittedName>
</protein>
<dbReference type="AlphaFoldDB" id="A0AAU9F376"/>
<feature type="transmembrane region" description="Helical" evidence="7">
    <location>
        <begin position="229"/>
        <end position="248"/>
    </location>
</feature>
<feature type="transmembrane region" description="Helical" evidence="7">
    <location>
        <begin position="455"/>
        <end position="479"/>
    </location>
</feature>
<evidence type="ECO:0000256" key="4">
    <source>
        <dbReference type="ARBA" id="ARBA00022847"/>
    </source>
</evidence>
<dbReference type="Gene3D" id="1.20.1250.20">
    <property type="entry name" value="MFS general substrate transporter like domains"/>
    <property type="match status" value="1"/>
</dbReference>
<dbReference type="SUPFAM" id="SSF103473">
    <property type="entry name" value="MFS general substrate transporter"/>
    <property type="match status" value="1"/>
</dbReference>
<dbReference type="InterPro" id="IPR020846">
    <property type="entry name" value="MFS_dom"/>
</dbReference>
<evidence type="ECO:0000313" key="10">
    <source>
        <dbReference type="Proteomes" id="UP001500889"/>
    </source>
</evidence>
<keyword evidence="6 7" id="KW-0472">Membrane</keyword>
<feature type="transmembrane region" description="Helical" evidence="7">
    <location>
        <begin position="163"/>
        <end position="186"/>
    </location>
</feature>
<reference evidence="9 10" key="1">
    <citation type="submission" date="2024-02" db="EMBL/GenBank/DDBJ databases">
        <title>A chromosome-level genome assembly of Drosophila madeirensis, a fruit fly species endemic to Madeira island.</title>
        <authorList>
            <person name="Tomihara K."/>
            <person name="Llopart A."/>
            <person name="Yamamoto D."/>
        </authorList>
    </citation>
    <scope>NUCLEOTIDE SEQUENCE [LARGE SCALE GENOMIC DNA]</scope>
    <source>
        <strain evidence="9 10">RF1</strain>
    </source>
</reference>